<comment type="subcellular location">
    <subcellularLocation>
        <location evidence="1">Secreted</location>
    </subcellularLocation>
</comment>
<proteinExistence type="inferred from homology"/>
<dbReference type="EnsemblPlants" id="KQK16604">
    <property type="protein sequence ID" value="KQK16604"/>
    <property type="gene ID" value="BRADI_1g29471v3"/>
</dbReference>
<keyword evidence="10" id="KW-0645">Protease</keyword>
<evidence type="ECO:0000313" key="11">
    <source>
        <dbReference type="EMBL" id="KQK16604.1"/>
    </source>
</evidence>
<organism evidence="11">
    <name type="scientific">Brachypodium distachyon</name>
    <name type="common">Purple false brome</name>
    <name type="synonym">Trachynia distachya</name>
    <dbReference type="NCBI Taxonomy" id="15368"/>
    <lineage>
        <taxon>Eukaryota</taxon>
        <taxon>Viridiplantae</taxon>
        <taxon>Streptophyta</taxon>
        <taxon>Embryophyta</taxon>
        <taxon>Tracheophyta</taxon>
        <taxon>Spermatophyta</taxon>
        <taxon>Magnoliopsida</taxon>
        <taxon>Liliopsida</taxon>
        <taxon>Poales</taxon>
        <taxon>Poaceae</taxon>
        <taxon>BOP clade</taxon>
        <taxon>Pooideae</taxon>
        <taxon>Stipodae</taxon>
        <taxon>Brachypodieae</taxon>
        <taxon>Brachypodium</taxon>
    </lineage>
</organism>
<dbReference type="InParanoid" id="A0A0Q3JWZ8"/>
<keyword evidence="13" id="KW-1185">Reference proteome</keyword>
<comment type="similarity">
    <text evidence="2 10">Belongs to the peptidase S10 family.</text>
</comment>
<dbReference type="GO" id="GO:0006508">
    <property type="term" value="P:proteolysis"/>
    <property type="evidence" value="ECO:0007669"/>
    <property type="project" value="UniProtKB-KW"/>
</dbReference>
<dbReference type="AlphaFoldDB" id="A0A0Q3JWZ8"/>
<evidence type="ECO:0000256" key="10">
    <source>
        <dbReference type="RuleBase" id="RU361156"/>
    </source>
</evidence>
<evidence type="ECO:0000313" key="13">
    <source>
        <dbReference type="Proteomes" id="UP000008810"/>
    </source>
</evidence>
<dbReference type="PROSITE" id="PS00131">
    <property type="entry name" value="CARBOXYPEPT_SER_SER"/>
    <property type="match status" value="1"/>
</dbReference>
<dbReference type="InterPro" id="IPR001563">
    <property type="entry name" value="Peptidase_S10"/>
</dbReference>
<dbReference type="EMBL" id="CM000880">
    <property type="protein sequence ID" value="KQK16604.1"/>
    <property type="molecule type" value="Genomic_DNA"/>
</dbReference>
<keyword evidence="4 10" id="KW-0121">Carboxypeptidase</keyword>
<feature type="signal peptide" evidence="10">
    <location>
        <begin position="1"/>
        <end position="18"/>
    </location>
</feature>
<keyword evidence="3" id="KW-0964">Secreted</keyword>
<evidence type="ECO:0000256" key="6">
    <source>
        <dbReference type="ARBA" id="ARBA00022801"/>
    </source>
</evidence>
<dbReference type="FunFam" id="3.40.50.1820:FF:000030">
    <property type="entry name" value="Carboxypeptidase"/>
    <property type="match status" value="1"/>
</dbReference>
<dbReference type="PRINTS" id="PR00724">
    <property type="entry name" value="CRBOXYPTASEC"/>
</dbReference>
<reference evidence="12" key="3">
    <citation type="submission" date="2018-08" db="UniProtKB">
        <authorList>
            <consortium name="EnsemblPlants"/>
        </authorList>
    </citation>
    <scope>IDENTIFICATION</scope>
    <source>
        <strain evidence="12">cv. Bd21</strain>
    </source>
</reference>
<evidence type="ECO:0000256" key="1">
    <source>
        <dbReference type="ARBA" id="ARBA00004613"/>
    </source>
</evidence>
<dbReference type="FunFam" id="3.40.50.11320:FF:000002">
    <property type="entry name" value="Carboxypeptidase"/>
    <property type="match status" value="1"/>
</dbReference>
<dbReference type="InterPro" id="IPR029058">
    <property type="entry name" value="AB_hydrolase_fold"/>
</dbReference>
<dbReference type="ExpressionAtlas" id="A0A0Q3JWZ8">
    <property type="expression patterns" value="baseline and differential"/>
</dbReference>
<dbReference type="Pfam" id="PF00450">
    <property type="entry name" value="Peptidase_S10"/>
    <property type="match status" value="1"/>
</dbReference>
<evidence type="ECO:0000256" key="4">
    <source>
        <dbReference type="ARBA" id="ARBA00022645"/>
    </source>
</evidence>
<sequence length="476" mass="51839">MAASSTLLLLLLAVVVLALSSTMAVAARPGGFEEIYEAQEADRVQSLPGLPSEVGFRHFSGYVTVNETHGRALFYWLFEATHDVAKKPLVLWLNGGPGCSSVGYGALLELGPFLVQKGKPEIVLNPHSWNKEANMLFLESPAGVGFSYTNTTKDLGQFGDQLTAHDVYIFLLNWFAKFPQFKGHDLYLAGESYAGHYIPQLASKIVEMNAKAPSASEKMNLKGILIGNAAIDASSDDRGLAKYAWQHAVVSDEVYGAIMATCKFPDSGEESDNLYTPACTKAMVNSSLASGAASRRYRRKASPLGKMHRHRRAPYFDTYDPCGDYHVVDYLNRRDVQDALHANVSGSIPSTWQPCSDALTNWTDQPASTLPEIAGLVGKAGIRVWVLSGDTDDRVPVTSTRYALRKLGLKTVKPWKEWFTSDQVGGYTVVYDGGLTFVTVRGAGHMVPMITPTSLAAHHVMHNIVGNDDPPHSLVA</sequence>
<evidence type="ECO:0000256" key="8">
    <source>
        <dbReference type="ARBA" id="ARBA00023157"/>
    </source>
</evidence>
<dbReference type="GO" id="GO:0005576">
    <property type="term" value="C:extracellular region"/>
    <property type="evidence" value="ECO:0007669"/>
    <property type="project" value="UniProtKB-SubCell"/>
</dbReference>
<feature type="chain" id="PRO_5034029169" description="Carboxypeptidase" evidence="10">
    <location>
        <begin position="19"/>
        <end position="476"/>
    </location>
</feature>
<dbReference type="Proteomes" id="UP000008810">
    <property type="component" value="Chromosome 1"/>
</dbReference>
<dbReference type="OrthoDB" id="443318at2759"/>
<keyword evidence="6 10" id="KW-0378">Hydrolase</keyword>
<dbReference type="GO" id="GO:0004185">
    <property type="term" value="F:serine-type carboxypeptidase activity"/>
    <property type="evidence" value="ECO:0000318"/>
    <property type="project" value="GO_Central"/>
</dbReference>
<evidence type="ECO:0000256" key="7">
    <source>
        <dbReference type="ARBA" id="ARBA00023145"/>
    </source>
</evidence>
<keyword evidence="8" id="KW-1015">Disulfide bond</keyword>
<dbReference type="InterPro" id="IPR033124">
    <property type="entry name" value="Ser_caboxypep_his_AS"/>
</dbReference>
<keyword evidence="7" id="KW-0865">Zymogen</keyword>
<keyword evidence="9" id="KW-0325">Glycoprotein</keyword>
<dbReference type="PROSITE" id="PS00560">
    <property type="entry name" value="CARBOXYPEPT_SER_HIS"/>
    <property type="match status" value="1"/>
</dbReference>
<name>A0A0Q3JWZ8_BRADI</name>
<evidence type="ECO:0000256" key="9">
    <source>
        <dbReference type="ARBA" id="ARBA00023180"/>
    </source>
</evidence>
<dbReference type="Gene3D" id="3.40.50.11320">
    <property type="match status" value="1"/>
</dbReference>
<dbReference type="Gene3D" id="6.10.250.940">
    <property type="match status" value="1"/>
</dbReference>
<accession>A0A0Q3JWZ8</accession>
<dbReference type="EC" id="3.4.16.-" evidence="10"/>
<dbReference type="Gramene" id="KQK16604">
    <property type="protein sequence ID" value="KQK16604"/>
    <property type="gene ID" value="BRADI_1g29471v3"/>
</dbReference>
<evidence type="ECO:0000256" key="3">
    <source>
        <dbReference type="ARBA" id="ARBA00022525"/>
    </source>
</evidence>
<reference evidence="11 12" key="1">
    <citation type="journal article" date="2010" name="Nature">
        <title>Genome sequencing and analysis of the model grass Brachypodium distachyon.</title>
        <authorList>
            <consortium name="International Brachypodium Initiative"/>
        </authorList>
    </citation>
    <scope>NUCLEOTIDE SEQUENCE [LARGE SCALE GENOMIC DNA]</scope>
    <source>
        <strain evidence="11 12">Bd21</strain>
    </source>
</reference>
<dbReference type="Gene3D" id="3.40.50.1820">
    <property type="entry name" value="alpha/beta hydrolase"/>
    <property type="match status" value="1"/>
</dbReference>
<protein>
    <recommendedName>
        <fullName evidence="10">Carboxypeptidase</fullName>
        <ecNumber evidence="10">3.4.16.-</ecNumber>
    </recommendedName>
</protein>
<dbReference type="PANTHER" id="PTHR11802">
    <property type="entry name" value="SERINE PROTEASE FAMILY S10 SERINE CARBOXYPEPTIDASE"/>
    <property type="match status" value="1"/>
</dbReference>
<dbReference type="InterPro" id="IPR018202">
    <property type="entry name" value="Ser_caboxypep_ser_AS"/>
</dbReference>
<dbReference type="SUPFAM" id="SSF53474">
    <property type="entry name" value="alpha/beta-Hydrolases"/>
    <property type="match status" value="1"/>
</dbReference>
<keyword evidence="5 10" id="KW-0732">Signal</keyword>
<evidence type="ECO:0000313" key="12">
    <source>
        <dbReference type="EnsemblPlants" id="KQK16604"/>
    </source>
</evidence>
<gene>
    <name evidence="11" type="ORF">BRADI_1g29471v3</name>
</gene>
<evidence type="ECO:0000256" key="2">
    <source>
        <dbReference type="ARBA" id="ARBA00009431"/>
    </source>
</evidence>
<dbReference type="PANTHER" id="PTHR11802:SF394">
    <property type="entry name" value="CARBOXYPEPTIDASE"/>
    <property type="match status" value="1"/>
</dbReference>
<evidence type="ECO:0000256" key="5">
    <source>
        <dbReference type="ARBA" id="ARBA00022729"/>
    </source>
</evidence>
<reference evidence="11" key="2">
    <citation type="submission" date="2017-06" db="EMBL/GenBank/DDBJ databases">
        <title>WGS assembly of Brachypodium distachyon.</title>
        <authorList>
            <consortium name="The International Brachypodium Initiative"/>
            <person name="Lucas S."/>
            <person name="Harmon-Smith M."/>
            <person name="Lail K."/>
            <person name="Tice H."/>
            <person name="Grimwood J."/>
            <person name="Bruce D."/>
            <person name="Barry K."/>
            <person name="Shu S."/>
            <person name="Lindquist E."/>
            <person name="Wang M."/>
            <person name="Pitluck S."/>
            <person name="Vogel J.P."/>
            <person name="Garvin D.F."/>
            <person name="Mockler T.C."/>
            <person name="Schmutz J."/>
            <person name="Rokhsar D."/>
            <person name="Bevan M.W."/>
        </authorList>
    </citation>
    <scope>NUCLEOTIDE SEQUENCE</scope>
    <source>
        <strain evidence="11">Bd21</strain>
    </source>
</reference>